<protein>
    <recommendedName>
        <fullName evidence="3">DUF4043 domain-containing protein</fullName>
    </recommendedName>
</protein>
<reference evidence="1 2" key="1">
    <citation type="submission" date="2014-03" db="EMBL/GenBank/DDBJ databases">
        <title>Draft genome sequence of the Serratia grimesii strain a2.</title>
        <authorList>
            <person name="Toymentseva A."/>
            <person name="Kazakov S."/>
            <person name="Giliazeva A."/>
            <person name="Ismagilova R."/>
            <person name="Shah R."/>
            <person name="Sharipova M."/>
            <person name="Khaitlina S."/>
            <person name="Mardanova A."/>
        </authorList>
    </citation>
    <scope>NUCLEOTIDE SEQUENCE [LARGE SCALE GENOMIC DNA]</scope>
    <source>
        <strain evidence="1 2">A2</strain>
    </source>
</reference>
<evidence type="ECO:0008006" key="3">
    <source>
        <dbReference type="Google" id="ProtNLM"/>
    </source>
</evidence>
<gene>
    <name evidence="1" type="ORF">CR62_23865</name>
</gene>
<evidence type="ECO:0000313" key="2">
    <source>
        <dbReference type="Proteomes" id="UP000028721"/>
    </source>
</evidence>
<name>A0ABR4UA23_9GAMM</name>
<organism evidence="1 2">
    <name type="scientific">Serratia grimesii</name>
    <dbReference type="NCBI Taxonomy" id="82995"/>
    <lineage>
        <taxon>Bacteria</taxon>
        <taxon>Pseudomonadati</taxon>
        <taxon>Pseudomonadota</taxon>
        <taxon>Gammaproteobacteria</taxon>
        <taxon>Enterobacterales</taxon>
        <taxon>Yersiniaceae</taxon>
        <taxon>Serratia</taxon>
    </lineage>
</organism>
<comment type="caution">
    <text evidence="1">The sequence shown here is derived from an EMBL/GenBank/DDBJ whole genome shotgun (WGS) entry which is preliminary data.</text>
</comment>
<sequence>MSNSIIKTNSNTTNAITSEKVVGLASLRRHLMSPDGTAIPNSVFGTDVSRVEFVTMADSTGQTMNVGYTDRSGRPVAFGNDVHDYVQALEESLDATFNDGEFAEVMQEHIFPAEFRPFGTQPTPLNVQLLEDRTVTFNPAGKLDRSKLPTGKAIAGSPVMVSPVLHGDDKTETGILCSVATQVSDFDMMGGWTEGSLRQTVGNMQHQFCRVLAGNVAKVLAKTPDLVTIPVGDLSVKPKDAAEDLLDALAINLPVHLGATLDAYALLVPEKLEAVLERAAQRAGHEDAAELFGCTIMGYLGEDAGVYLLPKGFAMLSFRSTKEGDTVKINITREPNSAGYSVEMIAVLDVMATGTVKVKQGEFDKVATAEFPVVHRLTFAKSDTKPTAK</sequence>
<proteinExistence type="predicted"/>
<accession>A0ABR4UA23</accession>
<evidence type="ECO:0000313" key="1">
    <source>
        <dbReference type="EMBL" id="KFB88883.1"/>
    </source>
</evidence>
<keyword evidence="2" id="KW-1185">Reference proteome</keyword>
<dbReference type="Proteomes" id="UP000028721">
    <property type="component" value="Unassembled WGS sequence"/>
</dbReference>
<dbReference type="EMBL" id="JGVP01000009">
    <property type="protein sequence ID" value="KFB88883.1"/>
    <property type="molecule type" value="Genomic_DNA"/>
</dbReference>